<evidence type="ECO:0000256" key="3">
    <source>
        <dbReference type="ARBA" id="ARBA00006669"/>
    </source>
</evidence>
<keyword evidence="12" id="KW-1185">Reference proteome</keyword>
<proteinExistence type="inferred from homology"/>
<evidence type="ECO:0000256" key="6">
    <source>
        <dbReference type="ARBA" id="ARBA00022475"/>
    </source>
</evidence>
<feature type="transmembrane region" description="Helical" evidence="10">
    <location>
        <begin position="12"/>
        <end position="28"/>
    </location>
</feature>
<accession>A0ABY4E7U6</accession>
<evidence type="ECO:0000256" key="5">
    <source>
        <dbReference type="ARBA" id="ARBA00022448"/>
    </source>
</evidence>
<dbReference type="InterPro" id="IPR006419">
    <property type="entry name" value="NMN_transpt_PnuC"/>
</dbReference>
<feature type="transmembrane region" description="Helical" evidence="10">
    <location>
        <begin position="120"/>
        <end position="141"/>
    </location>
</feature>
<evidence type="ECO:0000256" key="4">
    <source>
        <dbReference type="ARBA" id="ARBA00017522"/>
    </source>
</evidence>
<evidence type="ECO:0000256" key="9">
    <source>
        <dbReference type="ARBA" id="ARBA00023136"/>
    </source>
</evidence>
<reference evidence="11" key="1">
    <citation type="submission" date="2021-12" db="EMBL/GenBank/DDBJ databases">
        <authorList>
            <person name="Veyrier F.J."/>
        </authorList>
    </citation>
    <scope>NUCLEOTIDE SEQUENCE</scope>
    <source>
        <strain evidence="11">SAG 1488-6</strain>
    </source>
</reference>
<feature type="transmembrane region" description="Helical" evidence="10">
    <location>
        <begin position="34"/>
        <end position="50"/>
    </location>
</feature>
<evidence type="ECO:0000256" key="7">
    <source>
        <dbReference type="ARBA" id="ARBA00022692"/>
    </source>
</evidence>
<feature type="transmembrane region" description="Helical" evidence="10">
    <location>
        <begin position="147"/>
        <end position="166"/>
    </location>
</feature>
<evidence type="ECO:0000256" key="10">
    <source>
        <dbReference type="SAM" id="Phobius"/>
    </source>
</evidence>
<feature type="transmembrane region" description="Helical" evidence="10">
    <location>
        <begin position="173"/>
        <end position="189"/>
    </location>
</feature>
<sequence length="255" mass="29041">MYLWKECTHFEQSWLVFCIISFLALFALEQLDGLSLVIACAGSLCIFFAAKAKTITFYCGVVYNLLYALHCYLVNDELTMYLHLCFHLPLQILGIYLWQKNSIGHPTLQENILLRRLFPNAWIAIVLGMILIAAFTAQVIYSLGNGMPNLVIIAVIFSIIANVLMLARFVECWVAWIAVNVFNIGYWAYTSMLSPPIYISGFMMGIFLVNCLYGCYRWNRISQLQNEMFVGPYCSLRLASNIQKPIPQVGKITNP</sequence>
<feature type="transmembrane region" description="Helical" evidence="10">
    <location>
        <begin position="81"/>
        <end position="99"/>
    </location>
</feature>
<feature type="transmembrane region" description="Helical" evidence="10">
    <location>
        <begin position="195"/>
        <end position="216"/>
    </location>
</feature>
<keyword evidence="9 10" id="KW-0472">Membrane</keyword>
<dbReference type="EMBL" id="CP091512">
    <property type="protein sequence ID" value="UOO91837.1"/>
    <property type="molecule type" value="Genomic_DNA"/>
</dbReference>
<dbReference type="Pfam" id="PF04973">
    <property type="entry name" value="NMN_transporter"/>
    <property type="match status" value="1"/>
</dbReference>
<dbReference type="PANTHER" id="PTHR36122:SF2">
    <property type="entry name" value="NICOTINAMIDE RIBOSIDE TRANSPORTER PNUC"/>
    <property type="match status" value="1"/>
</dbReference>
<keyword evidence="7 10" id="KW-0812">Transmembrane</keyword>
<name>A0ABY4E7U6_VITST</name>
<keyword evidence="8 10" id="KW-1133">Transmembrane helix</keyword>
<keyword evidence="5" id="KW-0813">Transport</keyword>
<protein>
    <recommendedName>
        <fullName evidence="4">Nicotinamide riboside transporter PnuC</fullName>
    </recommendedName>
</protein>
<evidence type="ECO:0000256" key="8">
    <source>
        <dbReference type="ARBA" id="ARBA00022989"/>
    </source>
</evidence>
<feature type="transmembrane region" description="Helical" evidence="10">
    <location>
        <begin position="57"/>
        <end position="75"/>
    </location>
</feature>
<evidence type="ECO:0000313" key="12">
    <source>
        <dbReference type="Proteomes" id="UP000832034"/>
    </source>
</evidence>
<dbReference type="RefSeq" id="WP_081619527.1">
    <property type="nucleotide sequence ID" value="NZ_CP091512.1"/>
</dbReference>
<dbReference type="Proteomes" id="UP000832034">
    <property type="component" value="Chromosome"/>
</dbReference>
<comment type="function">
    <text evidence="1">Required for nicotinamide riboside transport across the inner membrane.</text>
</comment>
<organism evidence="11 12">
    <name type="scientific">Vitreoscilla stercoraria</name>
    <dbReference type="NCBI Taxonomy" id="61"/>
    <lineage>
        <taxon>Bacteria</taxon>
        <taxon>Pseudomonadati</taxon>
        <taxon>Pseudomonadota</taxon>
        <taxon>Betaproteobacteria</taxon>
        <taxon>Neisseriales</taxon>
        <taxon>Neisseriaceae</taxon>
        <taxon>Vitreoscilla</taxon>
    </lineage>
</organism>
<comment type="subcellular location">
    <subcellularLocation>
        <location evidence="2">Cell membrane</location>
        <topology evidence="2">Multi-pass membrane protein</topology>
    </subcellularLocation>
</comment>
<gene>
    <name evidence="11" type="primary">pnuC</name>
    <name evidence="11" type="ORF">LVJ81_09360</name>
</gene>
<evidence type="ECO:0000256" key="1">
    <source>
        <dbReference type="ARBA" id="ARBA00002672"/>
    </source>
</evidence>
<reference evidence="11" key="2">
    <citation type="journal article" date="2022" name="Res Sq">
        <title>Evolution of multicellular longitudinally dividing oral cavity symbionts (Neisseriaceae).</title>
        <authorList>
            <person name="Nyongesa S."/>
            <person name="Weber P."/>
            <person name="Bernet E."/>
            <person name="Pullido F."/>
            <person name="Nieckarz M."/>
            <person name="Delaby M."/>
            <person name="Nieves C."/>
            <person name="Viehboeck T."/>
            <person name="Krause N."/>
            <person name="Rivera-Millot A."/>
            <person name="Nakamura A."/>
            <person name="Vischer N."/>
            <person name="VanNieuwenhze M."/>
            <person name="Brun Y."/>
            <person name="Cava F."/>
            <person name="Bulgheresi S."/>
            <person name="Veyrier F."/>
        </authorList>
    </citation>
    <scope>NUCLEOTIDE SEQUENCE</scope>
    <source>
        <strain evidence="11">SAG 1488-6</strain>
    </source>
</reference>
<evidence type="ECO:0000313" key="11">
    <source>
        <dbReference type="EMBL" id="UOO91837.1"/>
    </source>
</evidence>
<keyword evidence="6" id="KW-1003">Cell membrane</keyword>
<dbReference type="NCBIfam" id="TIGR01528">
    <property type="entry name" value="NMN_trans_PnuC"/>
    <property type="match status" value="1"/>
</dbReference>
<comment type="similarity">
    <text evidence="3">Belongs to the nicotinamide ribonucleoside (NR) uptake permease (TC 4.B.1) family.</text>
</comment>
<dbReference type="PANTHER" id="PTHR36122">
    <property type="entry name" value="NICOTINAMIDE RIBOSIDE TRANSPORTER PNUC"/>
    <property type="match status" value="1"/>
</dbReference>
<evidence type="ECO:0000256" key="2">
    <source>
        <dbReference type="ARBA" id="ARBA00004651"/>
    </source>
</evidence>